<evidence type="ECO:0008006" key="5">
    <source>
        <dbReference type="Google" id="ProtNLM"/>
    </source>
</evidence>
<keyword evidence="2" id="KW-0378">Hydrolase</keyword>
<dbReference type="Gene3D" id="3.75.10.10">
    <property type="entry name" value="L-arginine/glycine Amidinotransferase, Chain A"/>
    <property type="match status" value="1"/>
</dbReference>
<gene>
    <name evidence="3" type="ORF">V1264_006614</name>
</gene>
<dbReference type="PANTHER" id="PTHR12737">
    <property type="entry name" value="DIMETHYLARGININE DIMETHYLAMINOHYDROLASE"/>
    <property type="match status" value="1"/>
</dbReference>
<accession>A0AAN9AZT8</accession>
<reference evidence="3 4" key="1">
    <citation type="submission" date="2024-02" db="EMBL/GenBank/DDBJ databases">
        <title>Chromosome-scale genome assembly of the rough periwinkle Littorina saxatilis.</title>
        <authorList>
            <person name="De Jode A."/>
            <person name="Faria R."/>
            <person name="Formenti G."/>
            <person name="Sims Y."/>
            <person name="Smith T.P."/>
            <person name="Tracey A."/>
            <person name="Wood J.M.D."/>
            <person name="Zagrodzka Z.B."/>
            <person name="Johannesson K."/>
            <person name="Butlin R.K."/>
            <person name="Leder E.H."/>
        </authorList>
    </citation>
    <scope>NUCLEOTIDE SEQUENCE [LARGE SCALE GENOMIC DNA]</scope>
    <source>
        <strain evidence="3">Snail1</strain>
        <tissue evidence="3">Muscle</tissue>
    </source>
</reference>
<dbReference type="GO" id="GO:0006525">
    <property type="term" value="P:arginine metabolic process"/>
    <property type="evidence" value="ECO:0007669"/>
    <property type="project" value="TreeGrafter"/>
</dbReference>
<keyword evidence="4" id="KW-1185">Reference proteome</keyword>
<dbReference type="InterPro" id="IPR033199">
    <property type="entry name" value="DDAH-like"/>
</dbReference>
<dbReference type="PANTHER" id="PTHR12737:SF9">
    <property type="entry name" value="DIMETHYLARGININASE"/>
    <property type="match status" value="1"/>
</dbReference>
<proteinExistence type="inferred from homology"/>
<name>A0AAN9AZT8_9CAEN</name>
<dbReference type="AlphaFoldDB" id="A0AAN9AZT8"/>
<dbReference type="EMBL" id="JBAMIC010000018">
    <property type="protein sequence ID" value="KAK7095169.1"/>
    <property type="molecule type" value="Genomic_DNA"/>
</dbReference>
<evidence type="ECO:0000256" key="2">
    <source>
        <dbReference type="ARBA" id="ARBA00022801"/>
    </source>
</evidence>
<dbReference type="GO" id="GO:0045429">
    <property type="term" value="P:positive regulation of nitric oxide biosynthetic process"/>
    <property type="evidence" value="ECO:0007669"/>
    <property type="project" value="TreeGrafter"/>
</dbReference>
<dbReference type="Proteomes" id="UP001374579">
    <property type="component" value="Unassembled WGS sequence"/>
</dbReference>
<comment type="similarity">
    <text evidence="1">Belongs to the DDAH family.</text>
</comment>
<evidence type="ECO:0000313" key="4">
    <source>
        <dbReference type="Proteomes" id="UP001374579"/>
    </source>
</evidence>
<dbReference type="SUPFAM" id="SSF55909">
    <property type="entry name" value="Pentein"/>
    <property type="match status" value="1"/>
</dbReference>
<dbReference type="GO" id="GO:0016403">
    <property type="term" value="F:dimethylargininase activity"/>
    <property type="evidence" value="ECO:0007669"/>
    <property type="project" value="TreeGrafter"/>
</dbReference>
<dbReference type="GO" id="GO:0016597">
    <property type="term" value="F:amino acid binding"/>
    <property type="evidence" value="ECO:0007669"/>
    <property type="project" value="TreeGrafter"/>
</dbReference>
<organism evidence="3 4">
    <name type="scientific">Littorina saxatilis</name>
    <dbReference type="NCBI Taxonomy" id="31220"/>
    <lineage>
        <taxon>Eukaryota</taxon>
        <taxon>Metazoa</taxon>
        <taxon>Spiralia</taxon>
        <taxon>Lophotrochozoa</taxon>
        <taxon>Mollusca</taxon>
        <taxon>Gastropoda</taxon>
        <taxon>Caenogastropoda</taxon>
        <taxon>Littorinimorpha</taxon>
        <taxon>Littorinoidea</taxon>
        <taxon>Littorinidae</taxon>
        <taxon>Littorina</taxon>
    </lineage>
</organism>
<comment type="caution">
    <text evidence="3">The sequence shown here is derived from an EMBL/GenBank/DDBJ whole genome shotgun (WGS) entry which is preliminary data.</text>
</comment>
<evidence type="ECO:0000256" key="1">
    <source>
        <dbReference type="ARBA" id="ARBA00008532"/>
    </source>
</evidence>
<dbReference type="GO" id="GO:0000052">
    <property type="term" value="P:citrulline metabolic process"/>
    <property type="evidence" value="ECO:0007669"/>
    <property type="project" value="TreeGrafter"/>
</dbReference>
<dbReference type="FunFam" id="3.75.10.10:FF:000004">
    <property type="entry name" value="N(G),N(G)-dimethylarginine dimethylaminohydrolase 1"/>
    <property type="match status" value="1"/>
</dbReference>
<sequence length="298" mass="33131">MASPFHFNYAIICRIPQSFAARSIRPKDCGEVDIEKAREEYETIREVLKNCDVNLIELQEDENYPDCCFVEDCAVVIGGTALITRPGDSTRQGEVGEIRRVLKQDMRLIVKEVGDAKATLDGGDVLFTGKEIFVGVGKRTNSQGAKAVADAFSDHVVSLLDIKGSELEHLKDGFSMAGREIMAVAPGTDCTLILKKMQEVASCQYKVMQLDSRRAVDMLYVNGRLIHHVRNEMGDHSYGKLDEKIPYTRHHIAMTELTKVGGTISSLIIPINIQRAPKMLSSDITNADLGQHTTWLNY</sequence>
<evidence type="ECO:0000313" key="3">
    <source>
        <dbReference type="EMBL" id="KAK7095169.1"/>
    </source>
</evidence>
<protein>
    <recommendedName>
        <fullName evidence="5">Dimethylargininase</fullName>
    </recommendedName>
</protein>
<dbReference type="Pfam" id="PF19420">
    <property type="entry name" value="DDAH_eukar"/>
    <property type="match status" value="1"/>
</dbReference>